<dbReference type="Proteomes" id="UP000601435">
    <property type="component" value="Unassembled WGS sequence"/>
</dbReference>
<dbReference type="EMBL" id="CAJNJA010044978">
    <property type="protein sequence ID" value="CAE7805955.1"/>
    <property type="molecule type" value="Genomic_DNA"/>
</dbReference>
<gene>
    <name evidence="1" type="ORF">SNEC2469_LOCUS23833</name>
</gene>
<evidence type="ECO:0000313" key="1">
    <source>
        <dbReference type="EMBL" id="CAE7805955.1"/>
    </source>
</evidence>
<dbReference type="AlphaFoldDB" id="A0A812Z184"/>
<reference evidence="1" key="1">
    <citation type="submission" date="2021-02" db="EMBL/GenBank/DDBJ databases">
        <authorList>
            <person name="Dougan E. K."/>
            <person name="Rhodes N."/>
            <person name="Thang M."/>
            <person name="Chan C."/>
        </authorList>
    </citation>
    <scope>NUCLEOTIDE SEQUENCE</scope>
</reference>
<organism evidence="1 2">
    <name type="scientific">Symbiodinium necroappetens</name>
    <dbReference type="NCBI Taxonomy" id="1628268"/>
    <lineage>
        <taxon>Eukaryota</taxon>
        <taxon>Sar</taxon>
        <taxon>Alveolata</taxon>
        <taxon>Dinophyceae</taxon>
        <taxon>Suessiales</taxon>
        <taxon>Symbiodiniaceae</taxon>
        <taxon>Symbiodinium</taxon>
    </lineage>
</organism>
<accession>A0A812Z184</accession>
<dbReference type="OrthoDB" id="430662at2759"/>
<name>A0A812Z184_9DINO</name>
<protein>
    <submittedName>
        <fullName evidence="1">Uncharacterized protein</fullName>
    </submittedName>
</protein>
<comment type="caution">
    <text evidence="1">The sequence shown here is derived from an EMBL/GenBank/DDBJ whole genome shotgun (WGS) entry which is preliminary data.</text>
</comment>
<evidence type="ECO:0000313" key="2">
    <source>
        <dbReference type="Proteomes" id="UP000601435"/>
    </source>
</evidence>
<proteinExistence type="predicted"/>
<feature type="non-terminal residue" evidence="1">
    <location>
        <position position="700"/>
    </location>
</feature>
<keyword evidence="2" id="KW-1185">Reference proteome</keyword>
<sequence length="700" mass="76872">VKDDMLTRLKKMNVVPSSLQSLTKAEPLLLPEPTPAAKATGAKKAKTAPMYKSFKEMWNVTHARLSLDQSNLYESGGSGFWLSFNPRDNLAGTDATDQQANALFPVHLGSWSQLLQAKALFVESPHYKNRIVFPVQMDCACRSVNDVCQNAYPESLKLLGNHLILAAWWACAHDALIENDDARLGKLYEAMQTITVRVTLWESNTHVMKIALESAERARGLAVVADNVVLFSDRLSVIVQDVEGGTNKQLEYVKNAKVMHQSKPISRNLLVGGLAISKNLTARSRSIVSYLESRYGRKLITESTTKLYRMMNLAKKHANGPAFAVKLDVCDAMELLLSQLAVALDSSQLQPDDCIGSFLTGEEGTGGKEDQACWARTALQAIALGQHARALVGRMERSVCPSSFCSIIETLTNPLLWRQELLKYQQACRDTQTHALQQCLFSCVDEANGTDEKGAKRPFDELSMGTVEGLKKIAMKEATFKKMEPLIDWSFSLADGQFNTSVQELCSEDLVDVVSMIEAKEAPVAVVKELSDALDAAMSTEEAVTADASFLPRLSWRQLARVNSDELGGDGEATRDAVTKEREDGEVWQKAVAVRRSLVNIEGVTSWKTDAVNNALEKARASVFSGVVNEKHVGIFLSADLCLEVKGGWGSTPVGTQAQMDFFKLRVTIALELMAKIPGSMCFFFDGRSKDARRACPGIS</sequence>